<organism evidence="2 3">
    <name type="scientific">Burkholderia savannae</name>
    <dbReference type="NCBI Taxonomy" id="1637837"/>
    <lineage>
        <taxon>Bacteria</taxon>
        <taxon>Pseudomonadati</taxon>
        <taxon>Pseudomonadota</taxon>
        <taxon>Betaproteobacteria</taxon>
        <taxon>Burkholderiales</taxon>
        <taxon>Burkholderiaceae</taxon>
        <taxon>Burkholderia</taxon>
        <taxon>pseudomallei group</taxon>
    </lineage>
</organism>
<evidence type="ECO:0000256" key="1">
    <source>
        <dbReference type="SAM" id="MobiDB-lite"/>
    </source>
</evidence>
<feature type="region of interest" description="Disordered" evidence="1">
    <location>
        <begin position="1"/>
        <end position="35"/>
    </location>
</feature>
<evidence type="ECO:0000313" key="3">
    <source>
        <dbReference type="Proteomes" id="UP000070255"/>
    </source>
</evidence>
<accession>A0ABR5T617</accession>
<comment type="caution">
    <text evidence="2">The sequence shown here is derived from an EMBL/GenBank/DDBJ whole genome shotgun (WGS) entry which is preliminary data.</text>
</comment>
<evidence type="ECO:0000313" key="2">
    <source>
        <dbReference type="EMBL" id="KWZ38639.1"/>
    </source>
</evidence>
<dbReference type="EMBL" id="LNJQ01000004">
    <property type="protein sequence ID" value="KWZ38639.1"/>
    <property type="molecule type" value="Genomic_DNA"/>
</dbReference>
<feature type="compositionally biased region" description="Basic and acidic residues" evidence="1">
    <location>
        <begin position="19"/>
        <end position="30"/>
    </location>
</feature>
<dbReference type="Proteomes" id="UP000070255">
    <property type="component" value="Unassembled WGS sequence"/>
</dbReference>
<name>A0ABR5T617_9BURK</name>
<keyword evidence="3" id="KW-1185">Reference proteome</keyword>
<protein>
    <submittedName>
        <fullName evidence="2">Uncharacterized protein</fullName>
    </submittedName>
</protein>
<sequence>MRVRCRGDAQTKAAGRLDSVPERSERRSARDIAGQRTPCVRRRRASLGRARREHAYCDSARRTTRTLRTFLSQPSAHLAALARARILSAQSANKLIAYTRIAGAHPELHKMRTWHAHTSHASGPQTHIFPMCGRNTRSAAARRDLAVDGGFCGPPVSDSARRTRNRVASHNARRFFRRVHNCPHRRYHRHSTSVRQFVCSAP</sequence>
<proteinExistence type="predicted"/>
<gene>
    <name evidence="2" type="ORF">WS72_27870</name>
</gene>
<reference evidence="2 3" key="1">
    <citation type="submission" date="2015-11" db="EMBL/GenBank/DDBJ databases">
        <authorList>
            <person name="Sahl J."/>
            <person name="Wagner D."/>
            <person name="Keim P."/>
        </authorList>
    </citation>
    <scope>NUCLEOTIDE SEQUENCE [LARGE SCALE GENOMIC DNA]</scope>
    <source>
        <strain evidence="2 3">BDU18</strain>
    </source>
</reference>